<reference evidence="2" key="2">
    <citation type="journal article" date="2016" name="Evol. Bioinform. Online">
        <title>Twenty-five new viruses associated with the Drosophilidae (Diptera).</title>
        <authorList>
            <person name="Webster C.L."/>
            <person name="Longdon B."/>
            <person name="Lewis S.H."/>
            <person name="Obbard D.J."/>
        </authorList>
    </citation>
    <scope>NUCLEOTIDE SEQUENCE</scope>
    <source>
        <strain evidence="2">EK_PoolSeq2</strain>
    </source>
</reference>
<feature type="transmembrane region" description="Helical" evidence="1">
    <location>
        <begin position="409"/>
        <end position="426"/>
    </location>
</feature>
<accession>A0A140HET0</accession>
<keyword evidence="1" id="KW-1133">Transmembrane helix</keyword>
<proteinExistence type="predicted"/>
<dbReference type="EMBL" id="KU754515">
    <property type="protein sequence ID" value="AMO03257.1"/>
    <property type="molecule type" value="Genomic_RNA"/>
</dbReference>
<evidence type="ECO:0000313" key="2">
    <source>
        <dbReference type="EMBL" id="AMO03257.1"/>
    </source>
</evidence>
<evidence type="ECO:0008006" key="3">
    <source>
        <dbReference type="Google" id="ProtNLM"/>
    </source>
</evidence>
<keyword evidence="1" id="KW-0812">Transmembrane</keyword>
<organism evidence="2">
    <name type="scientific">Bofa virus</name>
    <dbReference type="NCBI Taxonomy" id="1807762"/>
    <lineage>
        <taxon>Viruses</taxon>
        <taxon>Riboviria</taxon>
    </lineage>
</organism>
<evidence type="ECO:0000256" key="1">
    <source>
        <dbReference type="SAM" id="Phobius"/>
    </source>
</evidence>
<keyword evidence="1" id="KW-0472">Membrane</keyword>
<protein>
    <recommendedName>
        <fullName evidence="3">Glycoprotein</fullName>
    </recommendedName>
</protein>
<sequence length="472" mass="54859">MSPAEIFLIVSLLLLLRTSKARPSKIEFTTDELITGLRAPLAGMVSDCLGDDLVIETNGGKKSYSANYSDDRYNKDCSFVVSSDKGVNCSSIYTNYIKNLNCTYIAKLNVDRTWLETIQFDKVEFCWGKVTGSTNDIITAKYDWWYLKNIEKCNYHIETESANWITIREPHNVNRYLMLPIHANKISVMSKRIGSMMAVLNTSPWYIVQMLKLPHDPTSKTVWTIPFKTGRYPFVVTRIDHGQVPYLHHYEPLNCTRVYSPFYTFCIEAYNTSAVTDIEMLPKKYKIEDANYDLFHIYHYSTPDNSHHITGFFDKIFNHTANEISEIFKKFSNISFDPKDLFLNHVLIPTEHYILSLFGRLFKFLLSSISAWLNFVAEEYLGIFVLIDCDYMLFEILILVFVFFYYFPAYIATGVFTSILVMLIGVKRTYITFSPVNLAITTVNHFTGKRYFHYCNETDCYYLYDLKCTNNS</sequence>
<reference evidence="2" key="1">
    <citation type="journal article" date="2015" name="PLoS Biol.">
        <title>The Discovery, Distribution, and Evolution of Viruses Associated with Drosophila melanogaster.</title>
        <authorList>
            <person name="Webster C.L."/>
            <person name="Waldron F.M."/>
            <person name="Robertson S."/>
            <person name="Crowson D."/>
            <person name="Ferrari G."/>
            <person name="Quintana J.F."/>
            <person name="Brouqui J.M."/>
            <person name="Bayne E.H."/>
            <person name="Longdon B."/>
            <person name="Buck A.H."/>
            <person name="Lazzaro B.P."/>
            <person name="Akorli J."/>
            <person name="Haddrill P.R."/>
            <person name="Obbard D.J."/>
        </authorList>
    </citation>
    <scope>NUCLEOTIDE SEQUENCE</scope>
    <source>
        <strain evidence="2">EK_PoolSeq2</strain>
    </source>
</reference>
<name>A0A140HET0_9VIRU</name>